<feature type="region of interest" description="Disordered" evidence="1">
    <location>
        <begin position="16"/>
        <end position="50"/>
    </location>
</feature>
<gene>
    <name evidence="2" type="ORF">NAES01612_LOCUS6614</name>
</gene>
<name>A0A7S4KGN9_9EUKA</name>
<organism evidence="2">
    <name type="scientific">Paramoeba aestuarina</name>
    <dbReference type="NCBI Taxonomy" id="180227"/>
    <lineage>
        <taxon>Eukaryota</taxon>
        <taxon>Amoebozoa</taxon>
        <taxon>Discosea</taxon>
        <taxon>Flabellinia</taxon>
        <taxon>Dactylopodida</taxon>
        <taxon>Paramoebidae</taxon>
        <taxon>Paramoeba</taxon>
    </lineage>
</organism>
<reference evidence="2" key="1">
    <citation type="submission" date="2021-01" db="EMBL/GenBank/DDBJ databases">
        <authorList>
            <person name="Corre E."/>
            <person name="Pelletier E."/>
            <person name="Niang G."/>
            <person name="Scheremetjew M."/>
            <person name="Finn R."/>
            <person name="Kale V."/>
            <person name="Holt S."/>
            <person name="Cochrane G."/>
            <person name="Meng A."/>
            <person name="Brown T."/>
            <person name="Cohen L."/>
        </authorList>
    </citation>
    <scope>NUCLEOTIDE SEQUENCE</scope>
    <source>
        <strain evidence="2">SoJaBio B1-5/56/2</strain>
    </source>
</reference>
<proteinExistence type="predicted"/>
<evidence type="ECO:0000313" key="2">
    <source>
        <dbReference type="EMBL" id="CAE2294415.1"/>
    </source>
</evidence>
<protein>
    <submittedName>
        <fullName evidence="2">Uncharacterized protein</fullName>
    </submittedName>
</protein>
<feature type="compositionally biased region" description="Low complexity" evidence="1">
    <location>
        <begin position="22"/>
        <end position="31"/>
    </location>
</feature>
<dbReference type="AlphaFoldDB" id="A0A7S4KGN9"/>
<dbReference type="EMBL" id="HBKR01009925">
    <property type="protein sequence ID" value="CAE2294415.1"/>
    <property type="molecule type" value="Transcribed_RNA"/>
</dbReference>
<evidence type="ECO:0000256" key="1">
    <source>
        <dbReference type="SAM" id="MobiDB-lite"/>
    </source>
</evidence>
<accession>A0A7S4KGN9</accession>
<sequence length="214" mass="24408">MPYLFVIPPNDHSMTAIGKLGSGAAKPSPSSSRKRPLNSPKDPKRARNLQWDKSLVKSVHSFTPPPPSLKPTLWWHQVPARQTQAECVLLEQDIPMQIGQMRSPKERIDIYFVSLNDELLQYLTKKKACVRLRFRQKAESTFRHIETNFPGTQWFTCAYLSPQKPTLKIKQILPAGFYELEFDIIRSDGKLDDSEVDGGVYIGFVYSGVTMRNV</sequence>